<feature type="signal peptide" evidence="2">
    <location>
        <begin position="1"/>
        <end position="24"/>
    </location>
</feature>
<accession>A0A0G4I047</accession>
<keyword evidence="2" id="KW-0732">Signal</keyword>
<dbReference type="AlphaFoldDB" id="A0A0G4I047"/>
<organism evidence="3">
    <name type="scientific">Chromera velia CCMP2878</name>
    <dbReference type="NCBI Taxonomy" id="1169474"/>
    <lineage>
        <taxon>Eukaryota</taxon>
        <taxon>Sar</taxon>
        <taxon>Alveolata</taxon>
        <taxon>Colpodellida</taxon>
        <taxon>Chromeraceae</taxon>
        <taxon>Chromera</taxon>
    </lineage>
</organism>
<proteinExistence type="predicted"/>
<evidence type="ECO:0000256" key="1">
    <source>
        <dbReference type="SAM" id="MobiDB-lite"/>
    </source>
</evidence>
<gene>
    <name evidence="3" type="ORF">Cvel_1591</name>
</gene>
<reference evidence="3" key="1">
    <citation type="submission" date="2014-11" db="EMBL/GenBank/DDBJ databases">
        <authorList>
            <person name="Otto D Thomas"/>
            <person name="Naeem Raeece"/>
        </authorList>
    </citation>
    <scope>NUCLEOTIDE SEQUENCE</scope>
</reference>
<feature type="compositionally biased region" description="Basic and acidic residues" evidence="1">
    <location>
        <begin position="750"/>
        <end position="761"/>
    </location>
</feature>
<sequence>MTVHHSCSLIFIFASLFLSTCTDSRIAPSNRALPSSSEAEERDPNDALSSQPSPSSLLSLSSNKSTSNTANEDEDDPDELRDDQSDQGDDQDDSLAKEVIEAYTPVKMDWFKGKDLYMFTPDGKRDSDKMMKLVELREAFLCRNVLGFEEDACLFDENKSPKVLKIPVEKDGKTFDCSIMALGSVTLLSDLDFTISCTALLKDTNVQPSPEDKASMLKSLFRSPSVQDVFNGNKDLFNAETHAANLFFQKSSKEVLDAVEDVGDGTKEGLCEATAPESKCWDPIPGILFDTNFYTNAFAYQKKLGFDCSGMITDAKTLGISVGASLFSVLRGIVEATHTMHLLTQGASMESLHFWVTHSVGDDYKPESVICCGNTADAYSRFFEELNRKKAGSSVMGAVFLNELKKTSTELDFLSGSTNWAAENYYFEQKTRTEHYYWFLDEVAEQETTTGFCSKAIKALLMANEAYWVSGAVSDIVFRKDLESLTEGVESVLMNLGYAVEHLVGEVLKGFKNRGRKKFFGGKTNAEEVWKKNVGDGLIKFGKYTVRVKQTLAKLQEKQFISEGDLNTLMQRAVRPFLHQSITNGIAGPQGFAKTTNGRKKHSRFHIDENVTVKKMFEFGERMLKHKKSASPDDPFSLPEAYMTAFTELFESFPGPQITAWDVTLNGWRYSDWENQMMSYQEDSPQFQLLFFVRFIYVVVNFAQEVTEKVLLWTGNTIFEDTTPNQQKQRRPSDQLRPPSYKRQSSVPVTKEEKRRMSSPI</sequence>
<name>A0A0G4I047_9ALVE</name>
<dbReference type="EMBL" id="CDMZ01004581">
    <property type="protein sequence ID" value="CEM50169.1"/>
    <property type="molecule type" value="Genomic_DNA"/>
</dbReference>
<dbReference type="PhylomeDB" id="A0A0G4I047"/>
<feature type="chain" id="PRO_5005192166" evidence="2">
    <location>
        <begin position="25"/>
        <end position="761"/>
    </location>
</feature>
<evidence type="ECO:0000313" key="3">
    <source>
        <dbReference type="EMBL" id="CEM50169.1"/>
    </source>
</evidence>
<dbReference type="VEuPathDB" id="CryptoDB:Cvel_1591"/>
<feature type="compositionally biased region" description="Acidic residues" evidence="1">
    <location>
        <begin position="71"/>
        <end position="93"/>
    </location>
</feature>
<feature type="region of interest" description="Disordered" evidence="1">
    <location>
        <begin position="29"/>
        <end position="95"/>
    </location>
</feature>
<protein>
    <submittedName>
        <fullName evidence="3">Uncharacterized protein</fullName>
    </submittedName>
</protein>
<evidence type="ECO:0000256" key="2">
    <source>
        <dbReference type="SAM" id="SignalP"/>
    </source>
</evidence>
<feature type="region of interest" description="Disordered" evidence="1">
    <location>
        <begin position="722"/>
        <end position="761"/>
    </location>
</feature>
<feature type="compositionally biased region" description="Low complexity" evidence="1">
    <location>
        <begin position="48"/>
        <end position="69"/>
    </location>
</feature>